<gene>
    <name evidence="1" type="ORF">TNIN_52301</name>
</gene>
<dbReference type="AlphaFoldDB" id="A0A8X6IAY4"/>
<name>A0A8X6IAY4_9ARAC</name>
<accession>A0A8X6IAY4</accession>
<dbReference type="Proteomes" id="UP000886998">
    <property type="component" value="Unassembled WGS sequence"/>
</dbReference>
<evidence type="ECO:0000313" key="1">
    <source>
        <dbReference type="EMBL" id="GFS37875.1"/>
    </source>
</evidence>
<evidence type="ECO:0000313" key="2">
    <source>
        <dbReference type="Proteomes" id="UP000886998"/>
    </source>
</evidence>
<sequence>MENSTSPKILRPSSTYFRNHGLRFLTLNGDRWLHKQLLIFNKLKGYCYQVKETDLEISHHVQPRFQWKQARNNHSR</sequence>
<comment type="caution">
    <text evidence="1">The sequence shown here is derived from an EMBL/GenBank/DDBJ whole genome shotgun (WGS) entry which is preliminary data.</text>
</comment>
<organism evidence="1 2">
    <name type="scientific">Trichonephila inaurata madagascariensis</name>
    <dbReference type="NCBI Taxonomy" id="2747483"/>
    <lineage>
        <taxon>Eukaryota</taxon>
        <taxon>Metazoa</taxon>
        <taxon>Ecdysozoa</taxon>
        <taxon>Arthropoda</taxon>
        <taxon>Chelicerata</taxon>
        <taxon>Arachnida</taxon>
        <taxon>Araneae</taxon>
        <taxon>Araneomorphae</taxon>
        <taxon>Entelegynae</taxon>
        <taxon>Araneoidea</taxon>
        <taxon>Nephilidae</taxon>
        <taxon>Trichonephila</taxon>
        <taxon>Trichonephila inaurata</taxon>
    </lineage>
</organism>
<protein>
    <submittedName>
        <fullName evidence="1">Uncharacterized protein</fullName>
    </submittedName>
</protein>
<keyword evidence="2" id="KW-1185">Reference proteome</keyword>
<proteinExistence type="predicted"/>
<reference evidence="1" key="1">
    <citation type="submission" date="2020-08" db="EMBL/GenBank/DDBJ databases">
        <title>Multicomponent nature underlies the extraordinary mechanical properties of spider dragline silk.</title>
        <authorList>
            <person name="Kono N."/>
            <person name="Nakamura H."/>
            <person name="Mori M."/>
            <person name="Yoshida Y."/>
            <person name="Ohtoshi R."/>
            <person name="Malay A.D."/>
            <person name="Moran D.A.P."/>
            <person name="Tomita M."/>
            <person name="Numata K."/>
            <person name="Arakawa K."/>
        </authorList>
    </citation>
    <scope>NUCLEOTIDE SEQUENCE</scope>
</reference>
<dbReference type="EMBL" id="BMAV01025033">
    <property type="protein sequence ID" value="GFS37875.1"/>
    <property type="molecule type" value="Genomic_DNA"/>
</dbReference>